<dbReference type="EMBL" id="SPHZ02000007">
    <property type="protein sequence ID" value="KAF0909042.1"/>
    <property type="molecule type" value="Genomic_DNA"/>
</dbReference>
<protein>
    <submittedName>
        <fullName evidence="1">Uncharacterized protein</fullName>
    </submittedName>
</protein>
<gene>
    <name evidence="1" type="ORF">E2562_030655</name>
</gene>
<sequence>MTGEKEEIVGKVDGDLDPRGLVASAGFDDDVGQHQHGLAARGISRIRQVPGPTYRLEGRCGQARLHERQANEDGPAHGVRPTWLREWAGRLGYKGEGEE</sequence>
<keyword evidence="2" id="KW-1185">Reference proteome</keyword>
<proteinExistence type="predicted"/>
<evidence type="ECO:0000313" key="2">
    <source>
        <dbReference type="Proteomes" id="UP000479710"/>
    </source>
</evidence>
<accession>A0A6G1D9R1</accession>
<name>A0A6G1D9R1_9ORYZ</name>
<dbReference type="Proteomes" id="UP000479710">
    <property type="component" value="Unassembled WGS sequence"/>
</dbReference>
<dbReference type="AlphaFoldDB" id="A0A6G1D9R1"/>
<organism evidence="1 2">
    <name type="scientific">Oryza meyeriana var. granulata</name>
    <dbReference type="NCBI Taxonomy" id="110450"/>
    <lineage>
        <taxon>Eukaryota</taxon>
        <taxon>Viridiplantae</taxon>
        <taxon>Streptophyta</taxon>
        <taxon>Embryophyta</taxon>
        <taxon>Tracheophyta</taxon>
        <taxon>Spermatophyta</taxon>
        <taxon>Magnoliopsida</taxon>
        <taxon>Liliopsida</taxon>
        <taxon>Poales</taxon>
        <taxon>Poaceae</taxon>
        <taxon>BOP clade</taxon>
        <taxon>Oryzoideae</taxon>
        <taxon>Oryzeae</taxon>
        <taxon>Oryzinae</taxon>
        <taxon>Oryza</taxon>
        <taxon>Oryza meyeriana</taxon>
    </lineage>
</organism>
<comment type="caution">
    <text evidence="1">The sequence shown here is derived from an EMBL/GenBank/DDBJ whole genome shotgun (WGS) entry which is preliminary data.</text>
</comment>
<reference evidence="1 2" key="1">
    <citation type="submission" date="2019-11" db="EMBL/GenBank/DDBJ databases">
        <title>Whole genome sequence of Oryza granulata.</title>
        <authorList>
            <person name="Li W."/>
        </authorList>
    </citation>
    <scope>NUCLEOTIDE SEQUENCE [LARGE SCALE GENOMIC DNA]</scope>
    <source>
        <strain evidence="2">cv. Menghai</strain>
        <tissue evidence="1">Leaf</tissue>
    </source>
</reference>
<evidence type="ECO:0000313" key="1">
    <source>
        <dbReference type="EMBL" id="KAF0909042.1"/>
    </source>
</evidence>